<reference evidence="1 2" key="1">
    <citation type="submission" date="2017-06" db="EMBL/GenBank/DDBJ databases">
        <authorList>
            <person name="Kim H.J."/>
            <person name="Triplett B.A."/>
        </authorList>
    </citation>
    <scope>NUCLEOTIDE SEQUENCE [LARGE SCALE GENOMIC DNA]</scope>
</reference>
<accession>A0A2L0V0B4</accession>
<evidence type="ECO:0000313" key="2">
    <source>
        <dbReference type="Proteomes" id="UP000223025"/>
    </source>
</evidence>
<sequence length="57" mass="6825">MFSPSVFDFIPFEIDTSEWGKIGIYPIHNEVQFISNEHFVRRLDENIFEIFKGMEKV</sequence>
<organism evidence="1 2">
    <name type="scientific">Agrobacterium phage Atu_ph07</name>
    <dbReference type="NCBI Taxonomy" id="2024264"/>
    <lineage>
        <taxon>Viruses</taxon>
        <taxon>Duplodnaviria</taxon>
        <taxon>Heunggongvirae</taxon>
        <taxon>Uroviricota</taxon>
        <taxon>Caudoviricetes</taxon>
        <taxon>Polybotosvirus</taxon>
        <taxon>Polybotosvirus Atuph07</taxon>
    </lineage>
</organism>
<name>A0A2L0V0B4_9CAUD</name>
<dbReference type="KEGG" id="vg:40088506"/>
<dbReference type="RefSeq" id="YP_009612168.1">
    <property type="nucleotide sequence ID" value="NC_042013.1"/>
</dbReference>
<protein>
    <submittedName>
        <fullName evidence="1">Uncharacterized protein</fullName>
    </submittedName>
</protein>
<dbReference type="GeneID" id="40088506"/>
<dbReference type="EMBL" id="MF403008">
    <property type="protein sequence ID" value="AUZ95262.1"/>
    <property type="molecule type" value="Genomic_DNA"/>
</dbReference>
<dbReference type="Proteomes" id="UP000223025">
    <property type="component" value="Segment"/>
</dbReference>
<keyword evidence="2" id="KW-1185">Reference proteome</keyword>
<proteinExistence type="predicted"/>
<evidence type="ECO:0000313" key="1">
    <source>
        <dbReference type="EMBL" id="AUZ95262.1"/>
    </source>
</evidence>